<evidence type="ECO:0000256" key="1">
    <source>
        <dbReference type="SAM" id="Coils"/>
    </source>
</evidence>
<dbReference type="EMBL" id="QMPY01000045">
    <property type="protein sequence ID" value="RLE08109.1"/>
    <property type="molecule type" value="Genomic_DNA"/>
</dbReference>
<name>A0A662D4Z6_UNCAE</name>
<reference evidence="2 3" key="1">
    <citation type="submission" date="2018-06" db="EMBL/GenBank/DDBJ databases">
        <title>Extensive metabolic versatility and redundancy in microbially diverse, dynamic hydrothermal sediments.</title>
        <authorList>
            <person name="Dombrowski N."/>
            <person name="Teske A."/>
            <person name="Baker B.J."/>
        </authorList>
    </citation>
    <scope>NUCLEOTIDE SEQUENCE [LARGE SCALE GENOMIC DNA]</scope>
    <source>
        <strain evidence="2">B7_G13</strain>
    </source>
</reference>
<gene>
    <name evidence="2" type="ORF">DRZ78_01760</name>
</gene>
<dbReference type="Proteomes" id="UP000277457">
    <property type="component" value="Unassembled WGS sequence"/>
</dbReference>
<feature type="coiled-coil region" evidence="1">
    <location>
        <begin position="4"/>
        <end position="51"/>
    </location>
</feature>
<proteinExistence type="predicted"/>
<accession>A0A662D4Z6</accession>
<dbReference type="AlphaFoldDB" id="A0A662D4Z6"/>
<evidence type="ECO:0000313" key="3">
    <source>
        <dbReference type="Proteomes" id="UP000277457"/>
    </source>
</evidence>
<protein>
    <submittedName>
        <fullName evidence="2">Uncharacterized protein</fullName>
    </submittedName>
</protein>
<sequence length="95" mass="11272">MIEKQEIETLLNIAKKRLENTRMREYWEGYVEALESVLNSKKDKVKNYNAKIKFNLSSGRGELYYKNKYIMQVNLSGIEKGEWLKTLRALARLKI</sequence>
<organism evidence="2 3">
    <name type="scientific">Aerophobetes bacterium</name>
    <dbReference type="NCBI Taxonomy" id="2030807"/>
    <lineage>
        <taxon>Bacteria</taxon>
        <taxon>Candidatus Aerophobota</taxon>
    </lineage>
</organism>
<keyword evidence="1" id="KW-0175">Coiled coil</keyword>
<comment type="caution">
    <text evidence="2">The sequence shown here is derived from an EMBL/GenBank/DDBJ whole genome shotgun (WGS) entry which is preliminary data.</text>
</comment>
<evidence type="ECO:0000313" key="2">
    <source>
        <dbReference type="EMBL" id="RLE08109.1"/>
    </source>
</evidence>